<sequence length="247" mass="27967">MQNHSDYGDYYSHNEFRKADLSPLGDNERWQIENYTKGLSLTDQATADFLNTLNTIDKPVTVIFYGDHLPSIYTTANADMDNTLTLHETDYFIWSNQASASAGSKVSGEHTAFSSSNYCMSLAAEHMNATISPYLALLTELQREIPSISRVGSAAVGWGEGDATYLDENGGIIDPDTLTKPAKQLLHDYQLVQYDMTAGDGYLYQTEFFDVEESEHVPLMRGQVPQTYEAMQTDDPYVDMWYQEYWY</sequence>
<dbReference type="AlphaFoldDB" id="A0A087CQC5"/>
<dbReference type="InterPro" id="IPR017850">
    <property type="entry name" value="Alkaline_phosphatase_core_sf"/>
</dbReference>
<feature type="domain" description="Sulfatase N-terminal" evidence="1">
    <location>
        <begin position="1"/>
        <end position="127"/>
    </location>
</feature>
<accession>A0A087CQC5</accession>
<name>A0A087CQC5_9BIFI</name>
<dbReference type="Proteomes" id="UP000029040">
    <property type="component" value="Unassembled WGS sequence"/>
</dbReference>
<evidence type="ECO:0000313" key="3">
    <source>
        <dbReference type="Proteomes" id="UP000029040"/>
    </source>
</evidence>
<gene>
    <name evidence="2" type="ORF">BSAE_1328</name>
</gene>
<evidence type="ECO:0000259" key="1">
    <source>
        <dbReference type="Pfam" id="PF00884"/>
    </source>
</evidence>
<protein>
    <submittedName>
        <fullName evidence="2">Phosphoglycerol transferase</fullName>
    </submittedName>
</protein>
<dbReference type="GO" id="GO:0016740">
    <property type="term" value="F:transferase activity"/>
    <property type="evidence" value="ECO:0007669"/>
    <property type="project" value="UniProtKB-KW"/>
</dbReference>
<evidence type="ECO:0000313" key="2">
    <source>
        <dbReference type="EMBL" id="KFI85475.1"/>
    </source>
</evidence>
<dbReference type="InterPro" id="IPR000917">
    <property type="entry name" value="Sulfatase_N"/>
</dbReference>
<dbReference type="Pfam" id="PF00884">
    <property type="entry name" value="Sulfatase"/>
    <property type="match status" value="1"/>
</dbReference>
<organism evidence="2 3">
    <name type="scientific">Bifidobacterium pullorum subsp. saeculare DSM 6531 = LMG 14934</name>
    <dbReference type="NCBI Taxonomy" id="1437611"/>
    <lineage>
        <taxon>Bacteria</taxon>
        <taxon>Bacillati</taxon>
        <taxon>Actinomycetota</taxon>
        <taxon>Actinomycetes</taxon>
        <taxon>Bifidobacteriales</taxon>
        <taxon>Bifidobacteriaceae</taxon>
        <taxon>Bifidobacterium</taxon>
    </lineage>
</organism>
<dbReference type="Gene3D" id="3.40.720.10">
    <property type="entry name" value="Alkaline Phosphatase, subunit A"/>
    <property type="match status" value="1"/>
</dbReference>
<keyword evidence="2" id="KW-0808">Transferase</keyword>
<dbReference type="EMBL" id="JGZM01000008">
    <property type="protein sequence ID" value="KFI85475.1"/>
    <property type="molecule type" value="Genomic_DNA"/>
</dbReference>
<comment type="caution">
    <text evidence="2">The sequence shown here is derived from an EMBL/GenBank/DDBJ whole genome shotgun (WGS) entry which is preliminary data.</text>
</comment>
<proteinExistence type="predicted"/>
<reference evidence="2 3" key="1">
    <citation type="submission" date="2014-03" db="EMBL/GenBank/DDBJ databases">
        <title>Genomics of Bifidobacteria.</title>
        <authorList>
            <person name="Ventura M."/>
            <person name="Milani C."/>
            <person name="Lugli G.A."/>
        </authorList>
    </citation>
    <scope>NUCLEOTIDE SEQUENCE [LARGE SCALE GENOMIC DNA]</scope>
    <source>
        <strain evidence="2 3">LMG 14934</strain>
    </source>
</reference>